<feature type="region of interest" description="Disordered" evidence="1">
    <location>
        <begin position="26"/>
        <end position="60"/>
    </location>
</feature>
<protein>
    <submittedName>
        <fullName evidence="2">Uncharacterized protein</fullName>
    </submittedName>
</protein>
<dbReference type="Proteomes" id="UP001454036">
    <property type="component" value="Unassembled WGS sequence"/>
</dbReference>
<gene>
    <name evidence="2" type="ORF">LIER_06261</name>
</gene>
<name>A0AAV3P5E6_LITER</name>
<comment type="caution">
    <text evidence="2">The sequence shown here is derived from an EMBL/GenBank/DDBJ whole genome shotgun (WGS) entry which is preliminary data.</text>
</comment>
<keyword evidence="3" id="KW-1185">Reference proteome</keyword>
<accession>A0AAV3P5E6</accession>
<reference evidence="2 3" key="1">
    <citation type="submission" date="2024-01" db="EMBL/GenBank/DDBJ databases">
        <title>The complete chloroplast genome sequence of Lithospermum erythrorhizon: insights into the phylogenetic relationship among Boraginaceae species and the maternal lineages of purple gromwells.</title>
        <authorList>
            <person name="Okada T."/>
            <person name="Watanabe K."/>
        </authorList>
    </citation>
    <scope>NUCLEOTIDE SEQUENCE [LARGE SCALE GENOMIC DNA]</scope>
</reference>
<organism evidence="2 3">
    <name type="scientific">Lithospermum erythrorhizon</name>
    <name type="common">Purple gromwell</name>
    <name type="synonym">Lithospermum officinale var. erythrorhizon</name>
    <dbReference type="NCBI Taxonomy" id="34254"/>
    <lineage>
        <taxon>Eukaryota</taxon>
        <taxon>Viridiplantae</taxon>
        <taxon>Streptophyta</taxon>
        <taxon>Embryophyta</taxon>
        <taxon>Tracheophyta</taxon>
        <taxon>Spermatophyta</taxon>
        <taxon>Magnoliopsida</taxon>
        <taxon>eudicotyledons</taxon>
        <taxon>Gunneridae</taxon>
        <taxon>Pentapetalae</taxon>
        <taxon>asterids</taxon>
        <taxon>lamiids</taxon>
        <taxon>Boraginales</taxon>
        <taxon>Boraginaceae</taxon>
        <taxon>Boraginoideae</taxon>
        <taxon>Lithospermeae</taxon>
        <taxon>Lithospermum</taxon>
    </lineage>
</organism>
<evidence type="ECO:0000256" key="1">
    <source>
        <dbReference type="SAM" id="MobiDB-lite"/>
    </source>
</evidence>
<proteinExistence type="predicted"/>
<evidence type="ECO:0000313" key="3">
    <source>
        <dbReference type="Proteomes" id="UP001454036"/>
    </source>
</evidence>
<dbReference type="AlphaFoldDB" id="A0AAV3P5E6"/>
<evidence type="ECO:0000313" key="2">
    <source>
        <dbReference type="EMBL" id="GAA0146261.1"/>
    </source>
</evidence>
<sequence length="140" mass="15103">MQSKVAVFISHDVLYVSHGVGCVDEEEEEEENELAGRGEAVQPSSDQTATPRVVPPGQCLDEAGVGSGSDALVEVEGIDYNDTFALVAKKVTVRTFLGVVAVKNWELHCMLADSFTKAFGKRQIDFLVLKLGILDLHAPT</sequence>
<dbReference type="EMBL" id="BAABME010000903">
    <property type="protein sequence ID" value="GAA0146261.1"/>
    <property type="molecule type" value="Genomic_DNA"/>
</dbReference>